<sequence>MAKKKCREKRTKHSIIKNKSENIDIVSNQSIHQSKKEIKKCRKNKSINYIEILIYRSLGINDLYINISTRNYIYLFFVLLYTIFMYCLLLIEIYNVTCGIEDFDDICFYVLRGIVFFMCIRMIGLICCRVILLKKRWVVLRTSILLMIQFFVLLIFFLHEKILFERSFFVDLSFPILKNMKSWNLLNY</sequence>
<dbReference type="InParanoid" id="J8ZXV4"/>
<keyword evidence="1" id="KW-0472">Membrane</keyword>
<protein>
    <submittedName>
        <fullName evidence="2">Uncharacterized protein</fullName>
    </submittedName>
</protein>
<keyword evidence="1" id="KW-0812">Transmembrane</keyword>
<keyword evidence="1" id="KW-1133">Transmembrane helix</keyword>
<evidence type="ECO:0000313" key="2">
    <source>
        <dbReference type="EMBL" id="EJW04508.1"/>
    </source>
</evidence>
<gene>
    <name evidence="2" type="ORF">EDEG_01276</name>
</gene>
<evidence type="ECO:0000256" key="1">
    <source>
        <dbReference type="SAM" id="Phobius"/>
    </source>
</evidence>
<proteinExistence type="predicted"/>
<dbReference type="AlphaFoldDB" id="J8ZXV4"/>
<dbReference type="EMBL" id="AFBI03000017">
    <property type="protein sequence ID" value="EJW04508.1"/>
    <property type="molecule type" value="Genomic_DNA"/>
</dbReference>
<dbReference type="Proteomes" id="UP000003163">
    <property type="component" value="Unassembled WGS sequence"/>
</dbReference>
<feature type="transmembrane region" description="Helical" evidence="1">
    <location>
        <begin position="106"/>
        <end position="132"/>
    </location>
</feature>
<keyword evidence="3" id="KW-1185">Reference proteome</keyword>
<reference evidence="2 3" key="1">
    <citation type="submission" date="2011-08" db="EMBL/GenBank/DDBJ databases">
        <authorList>
            <person name="Liu Z.J."/>
            <person name="Shi F.L."/>
            <person name="Lu J.Q."/>
            <person name="Li M."/>
            <person name="Wang Z.L."/>
        </authorList>
    </citation>
    <scope>NUCLEOTIDE SEQUENCE [LARGE SCALE GENOMIC DNA]</scope>
    <source>
        <strain evidence="2 3">USNM 41457</strain>
    </source>
</reference>
<dbReference type="VEuPathDB" id="MicrosporidiaDB:EDEG_01276"/>
<reference evidence="3" key="2">
    <citation type="submission" date="2015-07" db="EMBL/GenBank/DDBJ databases">
        <title>Contrasting host-pathogen interactions and genome evolution in two generalist and specialist microsporidian pathogens of mosquitoes.</title>
        <authorList>
            <consortium name="The Broad Institute Genomics Platform"/>
            <consortium name="The Broad Institute Genome Sequencing Center for Infectious Disease"/>
            <person name="Cuomo C.A."/>
            <person name="Sanscrainte N.D."/>
            <person name="Goldberg J.M."/>
            <person name="Heiman D."/>
            <person name="Young S."/>
            <person name="Zeng Q."/>
            <person name="Becnel J.J."/>
            <person name="Birren B.W."/>
        </authorList>
    </citation>
    <scope>NUCLEOTIDE SEQUENCE [LARGE SCALE GENOMIC DNA]</scope>
    <source>
        <strain evidence="3">USNM 41457</strain>
    </source>
</reference>
<accession>J8ZXV4</accession>
<dbReference type="HOGENOM" id="CLU_1441035_0_0_1"/>
<evidence type="ECO:0000313" key="3">
    <source>
        <dbReference type="Proteomes" id="UP000003163"/>
    </source>
</evidence>
<feature type="transmembrane region" description="Helical" evidence="1">
    <location>
        <begin position="138"/>
        <end position="158"/>
    </location>
</feature>
<feature type="transmembrane region" description="Helical" evidence="1">
    <location>
        <begin position="73"/>
        <end position="94"/>
    </location>
</feature>
<name>J8ZXV4_EDHAE</name>
<comment type="caution">
    <text evidence="2">The sequence shown here is derived from an EMBL/GenBank/DDBJ whole genome shotgun (WGS) entry which is preliminary data.</text>
</comment>
<organism evidence="2 3">
    <name type="scientific">Edhazardia aedis (strain USNM 41457)</name>
    <name type="common">Microsporidian parasite</name>
    <dbReference type="NCBI Taxonomy" id="1003232"/>
    <lineage>
        <taxon>Eukaryota</taxon>
        <taxon>Fungi</taxon>
        <taxon>Fungi incertae sedis</taxon>
        <taxon>Microsporidia</taxon>
        <taxon>Edhazardia</taxon>
    </lineage>
</organism>